<name>A0A5J4R7A4_9ZZZZ</name>
<organism evidence="1">
    <name type="scientific">termite gut metagenome</name>
    <dbReference type="NCBI Taxonomy" id="433724"/>
    <lineage>
        <taxon>unclassified sequences</taxon>
        <taxon>metagenomes</taxon>
        <taxon>organismal metagenomes</taxon>
    </lineage>
</organism>
<gene>
    <name evidence="1" type="ORF">EZS27_021673</name>
</gene>
<evidence type="ECO:0008006" key="2">
    <source>
        <dbReference type="Google" id="ProtNLM"/>
    </source>
</evidence>
<reference evidence="1" key="1">
    <citation type="submission" date="2019-03" db="EMBL/GenBank/DDBJ databases">
        <title>Single cell metagenomics reveals metabolic interactions within the superorganism composed of flagellate Streblomastix strix and complex community of Bacteroidetes bacteria on its surface.</title>
        <authorList>
            <person name="Treitli S.C."/>
            <person name="Kolisko M."/>
            <person name="Husnik F."/>
            <person name="Keeling P."/>
            <person name="Hampl V."/>
        </authorList>
    </citation>
    <scope>NUCLEOTIDE SEQUENCE</scope>
    <source>
        <strain evidence="1">STM</strain>
    </source>
</reference>
<protein>
    <recommendedName>
        <fullName evidence="2">CD-NTase associated protein 4-like DNA endonuclease domain-containing protein</fullName>
    </recommendedName>
</protein>
<accession>A0A5J4R7A4</accession>
<proteinExistence type="predicted"/>
<evidence type="ECO:0000313" key="1">
    <source>
        <dbReference type="EMBL" id="KAA6329529.1"/>
    </source>
</evidence>
<dbReference type="EMBL" id="SNRY01001633">
    <property type="protein sequence ID" value="KAA6329529.1"/>
    <property type="molecule type" value="Genomic_DNA"/>
</dbReference>
<sequence>MSDISKLYIFTKDTDATASIRGYQYQILKTLETWLLNFKNDIHEEIFCDYEDDVFQKNEIAQSARFRQIKLYSSNFSFKSEEIIKCIAHFFMLHVKSDYKNIEREFVFEANTTIAKKYLDNDAELLREWSENQKALSEDLLSKCSKKVKEIVSEYVKDQAKALKDKVDKNTIDEAISIFDKLEDKDWDDFTRKIKWNFLNVDSESEMKFIKDNIDNLILGLKYSIKAGEASSVFGLLYNTVWEKASESAPENRKLINAELEFHILNISRNDKDQWYIKAYNEWKEVEKINLFRIGEFYEIIDVVRHCRRHKYLFNHSELWLKILNWYISELDTPIEFKKTALYEYIWLKIQFSSYKELPQGSLKGAEAYVHEYFSDFDDFKNANDIENAQNILNIIRFAVAFSLADITPNVIVEWESKLEELINKYLGTFNNPNEICHLLENLVTSKLFHFISRQNNELKDIQELFEQIMVLSNEATYYNISQLSTRINEYIKIILSATENTNYELIYFLENYSERLADIVLKRQGNYEAAKIQIDRGVSYLNKTEPFFYLKALSCFHKAKDLWNQQETIEGHILALLNISQLYAGMDMNLAARYYALSGVWLSVYNGEEKLLRRIADSLGMLFHADFKQGSWMSAFVDFKHYIIARHEFYSDPIDFKDKLTMSLESIGDFALVVYSSNLIQPDLKYLVENEIKKAGYLNDEYITSLLEDLSNKLPNIDTLHERLKAKISDNPLSDVGKRRIINFMALGSKWEITFDNDYTTNSIAEEFVSILQILLCEIALSNNIDFHLTKGIVKIDIEIKDGINQPEELPSHDSFSWKVFVPYFDGKKPEEINLNNASSLSVLMIILNRISLLPDEEFQSLFETFFTNNSLSTKTLSLNAYQKMYRLVFSKEEFDSLQRQNFSSPNVTIEGLPKENNVVKWKSDLSLKYNHDLSIEYISNRYKSSQKCIYLTLEKLSGNAEFHILINKLRKEGWEDWFIILAMLNFILSHKANRELETLDIKDDEEGKRKFEELFFKFRDLDENDYYVEFPIEVFRGKWFGFQIQSTCVIVLKSFGLENKAKFPNFKAIKEFLDVRFNMSKDKNDIDNPLAIIPINID</sequence>
<dbReference type="AlphaFoldDB" id="A0A5J4R7A4"/>
<comment type="caution">
    <text evidence="1">The sequence shown here is derived from an EMBL/GenBank/DDBJ whole genome shotgun (WGS) entry which is preliminary data.</text>
</comment>